<proteinExistence type="inferred from homology"/>
<dbReference type="InterPro" id="IPR003602">
    <property type="entry name" value="Topo_IA_DNA-bd_dom"/>
</dbReference>
<keyword evidence="8 12" id="KW-0799">Topoisomerase</keyword>
<feature type="compositionally biased region" description="Low complexity" evidence="13">
    <location>
        <begin position="867"/>
        <end position="878"/>
    </location>
</feature>
<dbReference type="Gene3D" id="1.10.460.10">
    <property type="entry name" value="Topoisomerase I, domain 2"/>
    <property type="match status" value="1"/>
</dbReference>
<evidence type="ECO:0000256" key="10">
    <source>
        <dbReference type="ARBA" id="ARBA00023235"/>
    </source>
</evidence>
<dbReference type="InterPro" id="IPR006171">
    <property type="entry name" value="TOPRIM_dom"/>
</dbReference>
<dbReference type="InterPro" id="IPR003601">
    <property type="entry name" value="Topo_IA_2"/>
</dbReference>
<dbReference type="GO" id="GO:0006310">
    <property type="term" value="P:DNA recombination"/>
    <property type="evidence" value="ECO:0007669"/>
    <property type="project" value="TreeGrafter"/>
</dbReference>
<dbReference type="Pfam" id="PF01131">
    <property type="entry name" value="Topoisom_bac"/>
    <property type="match status" value="1"/>
</dbReference>
<comment type="catalytic activity">
    <reaction evidence="1 12">
        <text>ATP-independent breakage of single-stranded DNA, followed by passage and rejoining.</text>
        <dbReference type="EC" id="5.6.2.1"/>
    </reaction>
</comment>
<feature type="compositionally biased region" description="Acidic residues" evidence="13">
    <location>
        <begin position="661"/>
        <end position="672"/>
    </location>
</feature>
<dbReference type="InterPro" id="IPR013825">
    <property type="entry name" value="Topo_IA_cen_sub2"/>
</dbReference>
<evidence type="ECO:0000256" key="12">
    <source>
        <dbReference type="RuleBase" id="RU362092"/>
    </source>
</evidence>
<dbReference type="SMART" id="SM00436">
    <property type="entry name" value="TOP1Bc"/>
    <property type="match status" value="1"/>
</dbReference>
<dbReference type="PANTHER" id="PTHR11390:SF21">
    <property type="entry name" value="DNA TOPOISOMERASE 3-ALPHA"/>
    <property type="match status" value="1"/>
</dbReference>
<feature type="compositionally biased region" description="Low complexity" evidence="13">
    <location>
        <begin position="683"/>
        <end position="697"/>
    </location>
</feature>
<feature type="compositionally biased region" description="Basic and acidic residues" evidence="13">
    <location>
        <begin position="855"/>
        <end position="865"/>
    </location>
</feature>
<comment type="function">
    <text evidence="12">Introduces a single-strand break via transesterification at a target site in duplex DNA. Releases the supercoiling and torsional tension of DNA introduced during the DNA replication and transcription by transiently cleaving and rejoining one strand of the DNA duplex. The scissile phosphodiester is attacked by the catalytic tyrosine of the enzyme, resulting in the formation of a DNA-(5'-phosphotyrosyl)-enzyme intermediate and the expulsion of a 3'-OH DNA strand.</text>
</comment>
<dbReference type="InterPro" id="IPR034144">
    <property type="entry name" value="TOPRIM_TopoIII"/>
</dbReference>
<keyword evidence="18" id="KW-1185">Reference proteome</keyword>
<dbReference type="Pfam" id="PF01751">
    <property type="entry name" value="Toprim"/>
    <property type="match status" value="1"/>
</dbReference>
<dbReference type="GO" id="GO:0003677">
    <property type="term" value="F:DNA binding"/>
    <property type="evidence" value="ECO:0007669"/>
    <property type="project" value="UniProtKB-KW"/>
</dbReference>
<keyword evidence="5" id="KW-0479">Metal-binding</keyword>
<comment type="similarity">
    <text evidence="3 12">Belongs to the type IA topoisomerase family.</text>
</comment>
<accession>A0AAD9FM69</accession>
<comment type="cofactor">
    <cofactor evidence="2">
        <name>Mg(2+)</name>
        <dbReference type="ChEBI" id="CHEBI:18420"/>
    </cofactor>
</comment>
<reference evidence="17" key="1">
    <citation type="submission" date="2023-02" db="EMBL/GenBank/DDBJ databases">
        <title>Identification and recombinant expression of a fungal hydrolase from Papiliotrema laurentii that hydrolyzes apple cutin and clears colloidal polyester polyurethane.</title>
        <authorList>
            <consortium name="DOE Joint Genome Institute"/>
            <person name="Roman V.A."/>
            <person name="Bojanowski C."/>
            <person name="Crable B.R."/>
            <person name="Wagner D.N."/>
            <person name="Hung C.S."/>
            <person name="Nadeau L.J."/>
            <person name="Schratz L."/>
            <person name="Haridas S."/>
            <person name="Pangilinan J."/>
            <person name="Lipzen A."/>
            <person name="Na H."/>
            <person name="Yan M."/>
            <person name="Ng V."/>
            <person name="Grigoriev I.V."/>
            <person name="Spatafora J.W."/>
            <person name="Barlow D."/>
            <person name="Biffinger J."/>
            <person name="Kelley-Loughnane N."/>
            <person name="Varaljay V.A."/>
            <person name="Crookes-Goodson W.J."/>
        </authorList>
    </citation>
    <scope>NUCLEOTIDE SEQUENCE</scope>
    <source>
        <strain evidence="17">5307AH</strain>
    </source>
</reference>
<evidence type="ECO:0000313" key="18">
    <source>
        <dbReference type="Proteomes" id="UP001182556"/>
    </source>
</evidence>
<dbReference type="InterPro" id="IPR013826">
    <property type="entry name" value="Topo_IA_cen_sub3"/>
</dbReference>
<dbReference type="Gene3D" id="3.40.50.140">
    <property type="match status" value="1"/>
</dbReference>
<feature type="compositionally biased region" description="Basic and acidic residues" evidence="13">
    <location>
        <begin position="379"/>
        <end position="392"/>
    </location>
</feature>
<dbReference type="FunFam" id="3.40.50.140:FF:000005">
    <property type="entry name" value="DNA topoisomerase"/>
    <property type="match status" value="1"/>
</dbReference>
<dbReference type="InterPro" id="IPR013497">
    <property type="entry name" value="Topo_IA_cen"/>
</dbReference>
<dbReference type="EMBL" id="JAODAN010000010">
    <property type="protein sequence ID" value="KAK1921539.1"/>
    <property type="molecule type" value="Genomic_DNA"/>
</dbReference>
<feature type="region of interest" description="Disordered" evidence="13">
    <location>
        <begin position="853"/>
        <end position="902"/>
    </location>
</feature>
<dbReference type="GO" id="GO:0005634">
    <property type="term" value="C:nucleus"/>
    <property type="evidence" value="ECO:0007669"/>
    <property type="project" value="TreeGrafter"/>
</dbReference>
<evidence type="ECO:0000256" key="9">
    <source>
        <dbReference type="ARBA" id="ARBA00023125"/>
    </source>
</evidence>
<evidence type="ECO:0000256" key="8">
    <source>
        <dbReference type="ARBA" id="ARBA00023029"/>
    </source>
</evidence>
<dbReference type="PANTHER" id="PTHR11390">
    <property type="entry name" value="PROKARYOTIC DNA TOPOISOMERASE"/>
    <property type="match status" value="1"/>
</dbReference>
<dbReference type="Proteomes" id="UP001182556">
    <property type="component" value="Unassembled WGS sequence"/>
</dbReference>
<evidence type="ECO:0000313" key="17">
    <source>
        <dbReference type="EMBL" id="KAK1921539.1"/>
    </source>
</evidence>
<evidence type="ECO:0000259" key="14">
    <source>
        <dbReference type="PROSITE" id="PS50880"/>
    </source>
</evidence>
<dbReference type="CDD" id="cd00186">
    <property type="entry name" value="TOP1Ac"/>
    <property type="match status" value="1"/>
</dbReference>
<dbReference type="Gene3D" id="1.10.290.10">
    <property type="entry name" value="Topoisomerase I, domain 4"/>
    <property type="match status" value="1"/>
</dbReference>
<name>A0AAD9FM69_PAPLA</name>
<evidence type="ECO:0000256" key="5">
    <source>
        <dbReference type="ARBA" id="ARBA00022723"/>
    </source>
</evidence>
<dbReference type="PROSITE" id="PS52039">
    <property type="entry name" value="TOPO_IA_2"/>
    <property type="match status" value="1"/>
</dbReference>
<organism evidence="17 18">
    <name type="scientific">Papiliotrema laurentii</name>
    <name type="common">Cryptococcus laurentii</name>
    <dbReference type="NCBI Taxonomy" id="5418"/>
    <lineage>
        <taxon>Eukaryota</taxon>
        <taxon>Fungi</taxon>
        <taxon>Dikarya</taxon>
        <taxon>Basidiomycota</taxon>
        <taxon>Agaricomycotina</taxon>
        <taxon>Tremellomycetes</taxon>
        <taxon>Tremellales</taxon>
        <taxon>Rhynchogastremaceae</taxon>
        <taxon>Papiliotrema</taxon>
    </lineage>
</organism>
<comment type="caution">
    <text evidence="17">The sequence shown here is derived from an EMBL/GenBank/DDBJ whole genome shotgun (WGS) entry which is preliminary data.</text>
</comment>
<dbReference type="FunFam" id="1.10.290.10:FF:000003">
    <property type="entry name" value="DNA topoisomerase"/>
    <property type="match status" value="1"/>
</dbReference>
<feature type="compositionally biased region" description="Gly residues" evidence="13">
    <location>
        <begin position="634"/>
        <end position="652"/>
    </location>
</feature>
<protein>
    <recommendedName>
        <fullName evidence="4 12">DNA topoisomerase</fullName>
        <ecNumber evidence="4 12">5.6.2.1</ecNumber>
    </recommendedName>
</protein>
<dbReference type="PRINTS" id="PR00417">
    <property type="entry name" value="PRTPISMRASEI"/>
</dbReference>
<dbReference type="Gene3D" id="2.70.20.10">
    <property type="entry name" value="Topoisomerase I, domain 3"/>
    <property type="match status" value="1"/>
</dbReference>
<dbReference type="PROSITE" id="PS51999">
    <property type="entry name" value="ZF_GRF"/>
    <property type="match status" value="2"/>
</dbReference>
<evidence type="ECO:0000256" key="7">
    <source>
        <dbReference type="ARBA" id="ARBA00022833"/>
    </source>
</evidence>
<dbReference type="CDD" id="cd03362">
    <property type="entry name" value="TOPRIM_TopoIA_TopoIII"/>
    <property type="match status" value="1"/>
</dbReference>
<feature type="compositionally biased region" description="Low complexity" evidence="13">
    <location>
        <begin position="778"/>
        <end position="794"/>
    </location>
</feature>
<dbReference type="Pfam" id="PF06839">
    <property type="entry name" value="Zn_ribbon_GRF"/>
    <property type="match status" value="2"/>
</dbReference>
<dbReference type="SMART" id="SM00437">
    <property type="entry name" value="TOP1Ac"/>
    <property type="match status" value="1"/>
</dbReference>
<gene>
    <name evidence="17" type="ORF">DB88DRAFT_442910</name>
</gene>
<evidence type="ECO:0000256" key="13">
    <source>
        <dbReference type="SAM" id="MobiDB-lite"/>
    </source>
</evidence>
<keyword evidence="7" id="KW-0862">Zinc</keyword>
<feature type="domain" description="GRF-type" evidence="15">
    <location>
        <begin position="731"/>
        <end position="773"/>
    </location>
</feature>
<dbReference type="PROSITE" id="PS00396">
    <property type="entry name" value="TOPO_IA_1"/>
    <property type="match status" value="1"/>
</dbReference>
<feature type="region of interest" description="Disordered" evidence="13">
    <location>
        <begin position="768"/>
        <end position="812"/>
    </location>
</feature>
<dbReference type="InterPro" id="IPR000380">
    <property type="entry name" value="Topo_IA"/>
</dbReference>
<feature type="region of interest" description="Disordered" evidence="13">
    <location>
        <begin position="379"/>
        <end position="403"/>
    </location>
</feature>
<dbReference type="GO" id="GO:0006281">
    <property type="term" value="P:DNA repair"/>
    <property type="evidence" value="ECO:0007669"/>
    <property type="project" value="TreeGrafter"/>
</dbReference>
<keyword evidence="10 12" id="KW-0413">Isomerase</keyword>
<dbReference type="SUPFAM" id="SSF56712">
    <property type="entry name" value="Prokaryotic type I DNA topoisomerase"/>
    <property type="match status" value="1"/>
</dbReference>
<dbReference type="SMART" id="SM00493">
    <property type="entry name" value="TOPRIM"/>
    <property type="match status" value="1"/>
</dbReference>
<evidence type="ECO:0000259" key="16">
    <source>
        <dbReference type="PROSITE" id="PS52039"/>
    </source>
</evidence>
<dbReference type="InterPro" id="IPR023406">
    <property type="entry name" value="Topo_IA_AS"/>
</dbReference>
<dbReference type="GO" id="GO:0031422">
    <property type="term" value="C:RecQ family helicase-topoisomerase III complex"/>
    <property type="evidence" value="ECO:0007669"/>
    <property type="project" value="TreeGrafter"/>
</dbReference>
<evidence type="ECO:0000256" key="3">
    <source>
        <dbReference type="ARBA" id="ARBA00009446"/>
    </source>
</evidence>
<dbReference type="GO" id="GO:0008270">
    <property type="term" value="F:zinc ion binding"/>
    <property type="evidence" value="ECO:0007669"/>
    <property type="project" value="UniProtKB-KW"/>
</dbReference>
<evidence type="ECO:0000256" key="2">
    <source>
        <dbReference type="ARBA" id="ARBA00001946"/>
    </source>
</evidence>
<dbReference type="GO" id="GO:0003917">
    <property type="term" value="F:DNA topoisomerase type I (single strand cut, ATP-independent) activity"/>
    <property type="evidence" value="ECO:0007669"/>
    <property type="project" value="UniProtKB-EC"/>
</dbReference>
<evidence type="ECO:0000256" key="4">
    <source>
        <dbReference type="ARBA" id="ARBA00012891"/>
    </source>
</evidence>
<evidence type="ECO:0000256" key="11">
    <source>
        <dbReference type="PROSITE-ProRule" id="PRU01343"/>
    </source>
</evidence>
<dbReference type="PROSITE" id="PS50880">
    <property type="entry name" value="TOPRIM"/>
    <property type="match status" value="1"/>
</dbReference>
<feature type="domain" description="Topo IA-type catalytic" evidence="16">
    <location>
        <begin position="169"/>
        <end position="600"/>
    </location>
</feature>
<dbReference type="InterPro" id="IPR013824">
    <property type="entry name" value="Topo_IA_cen_sub1"/>
</dbReference>
<sequence>MKVLCVAEKPSISKSITQILSGGQFSTRPSKNKYIKNYDFAYRLPPPLGGHGDADFTVTAVLGHLTDSDFDNDHRKWSSCDPFALFDARIVTQVSQNLRDVERNLQAEARNADLLMIWTDCDREGEHIGSEVAEVCKRANRRLVVKRARFSAIIAAQIHQACRNADDLDMRQAAAVETRIALDLRIGAAFTRLTTLGIQPHIPDVADQVISYGPCQFPTLGFVVDQWNKMQSFVPEPFWYIYVAIEREDEADPEKVETVDFKWRRNHLFDMPCAVVLYEQCVQNPLATVISVETKPTTKWKPLPLTTVELQQSGSRLLHMAPKRVLDLAEKLYQKGFLSYPRTETDQYDKAFDFQSLIQKQTNDREWGAFAQRLAQGEFEKPRNGRKNDKAHPPIHPTAAANNLDPDERKVYELVTRRFLASCHSNAEGKTTTIEIEIADERFFTTGLVVMRRNYLEVYPYDKWSSSILPDFQEGETFMPTVCELRDGTTTRPSLLTEADLVGLMDKNGIGTDATIAEHIAKIIERKYVIEKPEGKSKYLVPSPLGIGLVEGYNQIGFDRSLSKPHLRAETEHRMQLICDGRSNKVEVLDATIEEYKEVYMKAKRDFATVLESVRNFMHGQGVAQEAVRAAARGGRGGRGTRGARGGRGAGGRAPARRNDNDEDDDGEDDDGSGPPRGGGAIRRGAASTRARGTTTRGRGRGRGGSTADAGPSTARRPPALDDDLGGAPTCSCDLPAKSLTVNKSGPNHGRKFWGCAKPQGEGCGFFEWDEGQREAGPSRPTATRRAPATSRSAPPEREAPRKRPRSEEGTVRCECQLEAKLAVVNKSGPNQGRQFWACPNNYKAQCGFFEWADDEPRPAPERPTSRSRGTSRSTRGATRGGGGRSRAKTQSRGNGDGGGGG</sequence>
<evidence type="ECO:0000256" key="6">
    <source>
        <dbReference type="ARBA" id="ARBA00022771"/>
    </source>
</evidence>
<keyword evidence="6 11" id="KW-0863">Zinc-finger</keyword>
<evidence type="ECO:0000259" key="15">
    <source>
        <dbReference type="PROSITE" id="PS51999"/>
    </source>
</evidence>
<dbReference type="AlphaFoldDB" id="A0AAD9FM69"/>
<keyword evidence="9 12" id="KW-0238">DNA-binding</keyword>
<feature type="compositionally biased region" description="Basic and acidic residues" evidence="13">
    <location>
        <begin position="795"/>
        <end position="812"/>
    </location>
</feature>
<feature type="region of interest" description="Disordered" evidence="13">
    <location>
        <begin position="628"/>
        <end position="725"/>
    </location>
</feature>
<feature type="domain" description="GRF-type" evidence="15">
    <location>
        <begin position="814"/>
        <end position="856"/>
    </location>
</feature>
<dbReference type="InterPro" id="IPR023405">
    <property type="entry name" value="Topo_IA_core_domain"/>
</dbReference>
<dbReference type="GO" id="GO:0006265">
    <property type="term" value="P:DNA topological change"/>
    <property type="evidence" value="ECO:0007669"/>
    <property type="project" value="InterPro"/>
</dbReference>
<feature type="domain" description="Toprim" evidence="14">
    <location>
        <begin position="2"/>
        <end position="151"/>
    </location>
</feature>
<evidence type="ECO:0000256" key="1">
    <source>
        <dbReference type="ARBA" id="ARBA00000213"/>
    </source>
</evidence>
<dbReference type="InterPro" id="IPR010666">
    <property type="entry name" value="Znf_GRF"/>
</dbReference>
<dbReference type="EC" id="5.6.2.1" evidence="4 12"/>